<dbReference type="GO" id="GO:0020037">
    <property type="term" value="F:heme binding"/>
    <property type="evidence" value="ECO:0007669"/>
    <property type="project" value="InterPro"/>
</dbReference>
<dbReference type="InterPro" id="IPR002401">
    <property type="entry name" value="Cyt_P450_E_grp-I"/>
</dbReference>
<evidence type="ECO:0000256" key="3">
    <source>
        <dbReference type="ARBA" id="ARBA00010617"/>
    </source>
</evidence>
<dbReference type="InterPro" id="IPR001128">
    <property type="entry name" value="Cyt_P450"/>
</dbReference>
<dbReference type="AlphaFoldDB" id="A0A0C3QEJ0"/>
<name>A0A0C3QEJ0_9AGAM</name>
<dbReference type="SUPFAM" id="SSF48264">
    <property type="entry name" value="Cytochrome P450"/>
    <property type="match status" value="1"/>
</dbReference>
<evidence type="ECO:0000313" key="10">
    <source>
        <dbReference type="EMBL" id="KIO29615.1"/>
    </source>
</evidence>
<dbReference type="GO" id="GO:0005506">
    <property type="term" value="F:iron ion binding"/>
    <property type="evidence" value="ECO:0007669"/>
    <property type="project" value="InterPro"/>
</dbReference>
<dbReference type="STRING" id="1051891.A0A0C3QEJ0"/>
<proteinExistence type="inferred from homology"/>
<dbReference type="GO" id="GO:0016705">
    <property type="term" value="F:oxidoreductase activity, acting on paired donors, with incorporation or reduction of molecular oxygen"/>
    <property type="evidence" value="ECO:0007669"/>
    <property type="project" value="InterPro"/>
</dbReference>
<dbReference type="OrthoDB" id="1470350at2759"/>
<evidence type="ECO:0000313" key="11">
    <source>
        <dbReference type="Proteomes" id="UP000054248"/>
    </source>
</evidence>
<keyword evidence="5 9" id="KW-0479">Metal-binding</keyword>
<dbReference type="GO" id="GO:0004497">
    <property type="term" value="F:monooxygenase activity"/>
    <property type="evidence" value="ECO:0007669"/>
    <property type="project" value="UniProtKB-KW"/>
</dbReference>
<sequence>HFIAGIFPSAAKLPLKRNQVTANALAVLQKVGQELVDSKRKELESLPDGGADELLGKDLLSILLRSNMKEATSQMMTDEEVIAQIITFVIAGHDTTSASTAWTLYALAKNPEIQRKLQEELLAFPHDSPTLDDLNNMTYLDWVIKESFRRHPGAHALQRTPASDEIIPLSEPIIDKNGKEINEILLKAGETIFVSIAAFNWSTNYWGPDAHEFRPERWANPPEESSVIPHVFANLMTFFFGPRACIGWRFALAETKAILFVLLRAFDFGIDPQMTVKTKSVIATRPIVGGQETLGTRLPLIVKTRSSKAG</sequence>
<dbReference type="InterPro" id="IPR050121">
    <property type="entry name" value="Cytochrome_P450_monoxygenase"/>
</dbReference>
<dbReference type="PANTHER" id="PTHR24305:SF166">
    <property type="entry name" value="CYTOCHROME P450 12A4, MITOCHONDRIAL-RELATED"/>
    <property type="match status" value="1"/>
</dbReference>
<comment type="similarity">
    <text evidence="3">Belongs to the cytochrome P450 family.</text>
</comment>
<accession>A0A0C3QEJ0</accession>
<protein>
    <recommendedName>
        <fullName evidence="12">Cytochrome P450</fullName>
    </recommendedName>
</protein>
<evidence type="ECO:0000256" key="7">
    <source>
        <dbReference type="ARBA" id="ARBA00023004"/>
    </source>
</evidence>
<comment type="pathway">
    <text evidence="2">Secondary metabolite biosynthesis.</text>
</comment>
<dbReference type="Gene3D" id="1.10.630.10">
    <property type="entry name" value="Cytochrome P450"/>
    <property type="match status" value="1"/>
</dbReference>
<keyword evidence="11" id="KW-1185">Reference proteome</keyword>
<dbReference type="Proteomes" id="UP000054248">
    <property type="component" value="Unassembled WGS sequence"/>
</dbReference>
<reference evidence="11" key="2">
    <citation type="submission" date="2015-01" db="EMBL/GenBank/DDBJ databases">
        <title>Evolutionary Origins and Diversification of the Mycorrhizal Mutualists.</title>
        <authorList>
            <consortium name="DOE Joint Genome Institute"/>
            <consortium name="Mycorrhizal Genomics Consortium"/>
            <person name="Kohler A."/>
            <person name="Kuo A."/>
            <person name="Nagy L.G."/>
            <person name="Floudas D."/>
            <person name="Copeland A."/>
            <person name="Barry K.W."/>
            <person name="Cichocki N."/>
            <person name="Veneault-Fourrey C."/>
            <person name="LaButti K."/>
            <person name="Lindquist E.A."/>
            <person name="Lipzen A."/>
            <person name="Lundell T."/>
            <person name="Morin E."/>
            <person name="Murat C."/>
            <person name="Riley R."/>
            <person name="Ohm R."/>
            <person name="Sun H."/>
            <person name="Tunlid A."/>
            <person name="Henrissat B."/>
            <person name="Grigoriev I.V."/>
            <person name="Hibbett D.S."/>
            <person name="Martin F."/>
        </authorList>
    </citation>
    <scope>NUCLEOTIDE SEQUENCE [LARGE SCALE GENOMIC DNA]</scope>
    <source>
        <strain evidence="11">MUT 4182</strain>
    </source>
</reference>
<dbReference type="InterPro" id="IPR036396">
    <property type="entry name" value="Cyt_P450_sf"/>
</dbReference>
<keyword evidence="4 9" id="KW-0349">Heme</keyword>
<reference evidence="10 11" key="1">
    <citation type="submission" date="2014-04" db="EMBL/GenBank/DDBJ databases">
        <authorList>
            <consortium name="DOE Joint Genome Institute"/>
            <person name="Kuo A."/>
            <person name="Girlanda M."/>
            <person name="Perotto S."/>
            <person name="Kohler A."/>
            <person name="Nagy L.G."/>
            <person name="Floudas D."/>
            <person name="Copeland A."/>
            <person name="Barry K.W."/>
            <person name="Cichocki N."/>
            <person name="Veneault-Fourrey C."/>
            <person name="LaButti K."/>
            <person name="Lindquist E.A."/>
            <person name="Lipzen A."/>
            <person name="Lundell T."/>
            <person name="Morin E."/>
            <person name="Murat C."/>
            <person name="Sun H."/>
            <person name="Tunlid A."/>
            <person name="Henrissat B."/>
            <person name="Grigoriev I.V."/>
            <person name="Hibbett D.S."/>
            <person name="Martin F."/>
            <person name="Nordberg H.P."/>
            <person name="Cantor M.N."/>
            <person name="Hua S.X."/>
        </authorList>
    </citation>
    <scope>NUCLEOTIDE SEQUENCE [LARGE SCALE GENOMIC DNA]</scope>
    <source>
        <strain evidence="10 11">MUT 4182</strain>
    </source>
</reference>
<keyword evidence="8" id="KW-0503">Monooxygenase</keyword>
<dbReference type="Pfam" id="PF00067">
    <property type="entry name" value="p450"/>
    <property type="match status" value="1"/>
</dbReference>
<evidence type="ECO:0000256" key="2">
    <source>
        <dbReference type="ARBA" id="ARBA00005179"/>
    </source>
</evidence>
<evidence type="ECO:0000256" key="8">
    <source>
        <dbReference type="ARBA" id="ARBA00023033"/>
    </source>
</evidence>
<comment type="cofactor">
    <cofactor evidence="1 9">
        <name>heme</name>
        <dbReference type="ChEBI" id="CHEBI:30413"/>
    </cofactor>
</comment>
<organism evidence="10 11">
    <name type="scientific">Tulasnella calospora MUT 4182</name>
    <dbReference type="NCBI Taxonomy" id="1051891"/>
    <lineage>
        <taxon>Eukaryota</taxon>
        <taxon>Fungi</taxon>
        <taxon>Dikarya</taxon>
        <taxon>Basidiomycota</taxon>
        <taxon>Agaricomycotina</taxon>
        <taxon>Agaricomycetes</taxon>
        <taxon>Cantharellales</taxon>
        <taxon>Tulasnellaceae</taxon>
        <taxon>Tulasnella</taxon>
    </lineage>
</organism>
<evidence type="ECO:0000256" key="6">
    <source>
        <dbReference type="ARBA" id="ARBA00023002"/>
    </source>
</evidence>
<evidence type="ECO:0000256" key="5">
    <source>
        <dbReference type="ARBA" id="ARBA00022723"/>
    </source>
</evidence>
<evidence type="ECO:0000256" key="4">
    <source>
        <dbReference type="ARBA" id="ARBA00022617"/>
    </source>
</evidence>
<dbReference type="HOGENOM" id="CLU_001570_5_11_1"/>
<evidence type="ECO:0000256" key="1">
    <source>
        <dbReference type="ARBA" id="ARBA00001971"/>
    </source>
</evidence>
<dbReference type="EMBL" id="KN822981">
    <property type="protein sequence ID" value="KIO29615.1"/>
    <property type="molecule type" value="Genomic_DNA"/>
</dbReference>
<evidence type="ECO:0000256" key="9">
    <source>
        <dbReference type="PIRSR" id="PIRSR602401-1"/>
    </source>
</evidence>
<feature type="binding site" description="axial binding residue" evidence="9">
    <location>
        <position position="245"/>
    </location>
    <ligand>
        <name>heme</name>
        <dbReference type="ChEBI" id="CHEBI:30413"/>
    </ligand>
    <ligandPart>
        <name>Fe</name>
        <dbReference type="ChEBI" id="CHEBI:18248"/>
    </ligandPart>
</feature>
<dbReference type="PRINTS" id="PR00463">
    <property type="entry name" value="EP450I"/>
</dbReference>
<keyword evidence="6" id="KW-0560">Oxidoreductase</keyword>
<dbReference type="PANTHER" id="PTHR24305">
    <property type="entry name" value="CYTOCHROME P450"/>
    <property type="match status" value="1"/>
</dbReference>
<keyword evidence="7 9" id="KW-0408">Iron</keyword>
<evidence type="ECO:0008006" key="12">
    <source>
        <dbReference type="Google" id="ProtNLM"/>
    </source>
</evidence>
<dbReference type="PRINTS" id="PR00385">
    <property type="entry name" value="P450"/>
</dbReference>
<gene>
    <name evidence="10" type="ORF">M407DRAFT_167529</name>
</gene>
<feature type="non-terminal residue" evidence="10">
    <location>
        <position position="1"/>
    </location>
</feature>